<reference evidence="2 3" key="1">
    <citation type="submission" date="2022-07" db="EMBL/GenBank/DDBJ databases">
        <title>Pseudidiomarina sp. nov, a marine bacterium isolated from Pacific Ocean.</title>
        <authorList>
            <person name="Wang Y."/>
        </authorList>
    </citation>
    <scope>NUCLEOTIDE SEQUENCE [LARGE SCALE GENOMIC DNA]</scope>
    <source>
        <strain evidence="2 3">GXY010</strain>
    </source>
</reference>
<evidence type="ECO:0000256" key="1">
    <source>
        <dbReference type="SAM" id="MobiDB-lite"/>
    </source>
</evidence>
<comment type="caution">
    <text evidence="2">The sequence shown here is derived from an EMBL/GenBank/DDBJ whole genome shotgun (WGS) entry which is preliminary data.</text>
</comment>
<dbReference type="EMBL" id="JANFPJ010000004">
    <property type="protein sequence ID" value="MDT7525076.1"/>
    <property type="molecule type" value="Genomic_DNA"/>
</dbReference>
<organism evidence="2 3">
    <name type="scientific">Pseudidiomarina fusca</name>
    <dbReference type="NCBI Taxonomy" id="2965078"/>
    <lineage>
        <taxon>Bacteria</taxon>
        <taxon>Pseudomonadati</taxon>
        <taxon>Pseudomonadota</taxon>
        <taxon>Gammaproteobacteria</taxon>
        <taxon>Alteromonadales</taxon>
        <taxon>Idiomarinaceae</taxon>
        <taxon>Pseudidiomarina</taxon>
    </lineage>
</organism>
<proteinExistence type="predicted"/>
<evidence type="ECO:0000313" key="2">
    <source>
        <dbReference type="EMBL" id="MDT7525076.1"/>
    </source>
</evidence>
<evidence type="ECO:0000313" key="3">
    <source>
        <dbReference type="Proteomes" id="UP001305027"/>
    </source>
</evidence>
<accession>A0ABU3KW07</accession>
<feature type="region of interest" description="Disordered" evidence="1">
    <location>
        <begin position="119"/>
        <end position="147"/>
    </location>
</feature>
<dbReference type="RefSeq" id="WP_153825492.1">
    <property type="nucleotide sequence ID" value="NZ_JANFPJ010000004.1"/>
</dbReference>
<sequence>MHSGVITRPTEDELDEITDEEQALIIADQIREFNERSSIGIAQSIASQMAALNDFESFKNSVTAQSQWGGDVYRALQGQLAFLKEHSAIKDIMKAQSLWNGEAQRAAAALEMAIRDNPEAQKSAGKLQAKARKISKKPPDAESDSEE</sequence>
<name>A0ABU3KW07_9GAMM</name>
<dbReference type="Proteomes" id="UP001305027">
    <property type="component" value="Unassembled WGS sequence"/>
</dbReference>
<gene>
    <name evidence="2" type="ORF">NOG12_03050</name>
</gene>
<protein>
    <submittedName>
        <fullName evidence="2">Uncharacterized protein</fullName>
    </submittedName>
</protein>
<keyword evidence="3" id="KW-1185">Reference proteome</keyword>